<sequence>MFESILLAHIYLNPRRHCSLVSGRWLLVEGVSRYRLDLNSQSDLLPLIQSIFQQLDSQQPQYNQLSCIVPPKSSSENGRIPFPMSPHTLTLC</sequence>
<protein>
    <submittedName>
        <fullName evidence="1">Uncharacterized protein</fullName>
    </submittedName>
</protein>
<evidence type="ECO:0000313" key="1">
    <source>
        <dbReference type="EMBL" id="CAH1412237.1"/>
    </source>
</evidence>
<proteinExistence type="predicted"/>
<keyword evidence="2" id="KW-1185">Reference proteome</keyword>
<dbReference type="EMBL" id="CAKMRJ010000001">
    <property type="protein sequence ID" value="CAH1412237.1"/>
    <property type="molecule type" value="Genomic_DNA"/>
</dbReference>
<accession>A0AAU9LD09</accession>
<gene>
    <name evidence="1" type="ORF">LVIROSA_LOCUS268</name>
</gene>
<evidence type="ECO:0000313" key="2">
    <source>
        <dbReference type="Proteomes" id="UP001157418"/>
    </source>
</evidence>
<comment type="caution">
    <text evidence="1">The sequence shown here is derived from an EMBL/GenBank/DDBJ whole genome shotgun (WGS) entry which is preliminary data.</text>
</comment>
<name>A0AAU9LD09_9ASTR</name>
<reference evidence="1 2" key="1">
    <citation type="submission" date="2022-01" db="EMBL/GenBank/DDBJ databases">
        <authorList>
            <person name="Xiong W."/>
            <person name="Schranz E."/>
        </authorList>
    </citation>
    <scope>NUCLEOTIDE SEQUENCE [LARGE SCALE GENOMIC DNA]</scope>
</reference>
<dbReference type="Proteomes" id="UP001157418">
    <property type="component" value="Unassembled WGS sequence"/>
</dbReference>
<organism evidence="1 2">
    <name type="scientific">Lactuca virosa</name>
    <dbReference type="NCBI Taxonomy" id="75947"/>
    <lineage>
        <taxon>Eukaryota</taxon>
        <taxon>Viridiplantae</taxon>
        <taxon>Streptophyta</taxon>
        <taxon>Embryophyta</taxon>
        <taxon>Tracheophyta</taxon>
        <taxon>Spermatophyta</taxon>
        <taxon>Magnoliopsida</taxon>
        <taxon>eudicotyledons</taxon>
        <taxon>Gunneridae</taxon>
        <taxon>Pentapetalae</taxon>
        <taxon>asterids</taxon>
        <taxon>campanulids</taxon>
        <taxon>Asterales</taxon>
        <taxon>Asteraceae</taxon>
        <taxon>Cichorioideae</taxon>
        <taxon>Cichorieae</taxon>
        <taxon>Lactucinae</taxon>
        <taxon>Lactuca</taxon>
    </lineage>
</organism>
<dbReference type="AlphaFoldDB" id="A0AAU9LD09"/>